<protein>
    <submittedName>
        <fullName evidence="2">Uncharacterized protein</fullName>
    </submittedName>
</protein>
<evidence type="ECO:0000313" key="2">
    <source>
        <dbReference type="EMBL" id="MDQ0367871.1"/>
    </source>
</evidence>
<proteinExistence type="predicted"/>
<keyword evidence="3" id="KW-1185">Reference proteome</keyword>
<dbReference type="Proteomes" id="UP001240236">
    <property type="component" value="Unassembled WGS sequence"/>
</dbReference>
<evidence type="ECO:0000256" key="1">
    <source>
        <dbReference type="SAM" id="SignalP"/>
    </source>
</evidence>
<accession>A0AAE3W1Z8</accession>
<dbReference type="AlphaFoldDB" id="A0AAE3W1Z8"/>
<evidence type="ECO:0000313" key="3">
    <source>
        <dbReference type="Proteomes" id="UP001240236"/>
    </source>
</evidence>
<feature type="chain" id="PRO_5042285546" evidence="1">
    <location>
        <begin position="32"/>
        <end position="92"/>
    </location>
</feature>
<feature type="signal peptide" evidence="1">
    <location>
        <begin position="1"/>
        <end position="31"/>
    </location>
</feature>
<sequence>MVQVSGVAGSSRRFAATVAMLVALASLPVLAVLQAGAAALARTSAVPGGPVAPFLAPPSPAPIVLGPRVVIVAPSAGPGQSSAGPGQSSVGG</sequence>
<reference evidence="2 3" key="1">
    <citation type="submission" date="2023-07" db="EMBL/GenBank/DDBJ databases">
        <title>Sequencing the genomes of 1000 actinobacteria strains.</title>
        <authorList>
            <person name="Klenk H.-P."/>
        </authorList>
    </citation>
    <scope>NUCLEOTIDE SEQUENCE [LARGE SCALE GENOMIC DNA]</scope>
    <source>
        <strain evidence="2 3">DSM 44709</strain>
    </source>
</reference>
<name>A0AAE3W1Z8_9ACTN</name>
<dbReference type="EMBL" id="JAUSUZ010000001">
    <property type="protein sequence ID" value="MDQ0367871.1"/>
    <property type="molecule type" value="Genomic_DNA"/>
</dbReference>
<gene>
    <name evidence="2" type="ORF">J2S42_004540</name>
</gene>
<organism evidence="2 3">
    <name type="scientific">Catenuloplanes indicus</name>
    <dbReference type="NCBI Taxonomy" id="137267"/>
    <lineage>
        <taxon>Bacteria</taxon>
        <taxon>Bacillati</taxon>
        <taxon>Actinomycetota</taxon>
        <taxon>Actinomycetes</taxon>
        <taxon>Micromonosporales</taxon>
        <taxon>Micromonosporaceae</taxon>
        <taxon>Catenuloplanes</taxon>
    </lineage>
</organism>
<dbReference type="RefSeq" id="WP_307242195.1">
    <property type="nucleotide sequence ID" value="NZ_JAUSUZ010000001.1"/>
</dbReference>
<comment type="caution">
    <text evidence="2">The sequence shown here is derived from an EMBL/GenBank/DDBJ whole genome shotgun (WGS) entry which is preliminary data.</text>
</comment>
<keyword evidence="1" id="KW-0732">Signal</keyword>